<dbReference type="NCBIfam" id="NF007354">
    <property type="entry name" value="PRK09849.1"/>
    <property type="match status" value="1"/>
</dbReference>
<keyword evidence="4" id="KW-0479">Metal-binding</keyword>
<reference evidence="10 11" key="1">
    <citation type="submission" date="2022-12" db="EMBL/GenBank/DDBJ databases">
        <title>Metagenome assembled genome from gulf of manar.</title>
        <authorList>
            <person name="Kohli P."/>
            <person name="Pk S."/>
            <person name="Venkata Ramana C."/>
            <person name="Sasikala C."/>
        </authorList>
    </citation>
    <scope>NUCLEOTIDE SEQUENCE [LARGE SCALE GENOMIC DNA]</scope>
    <source>
        <strain evidence="10">JB008</strain>
    </source>
</reference>
<dbReference type="SUPFAM" id="SSF48310">
    <property type="entry name" value="Aldehyde ferredoxin oxidoreductase, C-terminal domains"/>
    <property type="match status" value="1"/>
</dbReference>
<dbReference type="InterPro" id="IPR013984">
    <property type="entry name" value="Ald_Fedxn_OxRdtase_dom2"/>
</dbReference>
<dbReference type="InterPro" id="IPR036021">
    <property type="entry name" value="Tungsten_al_ferr_oxy-like_C"/>
</dbReference>
<gene>
    <name evidence="10" type="ORF">PQJ61_00180</name>
</gene>
<comment type="cofactor">
    <cofactor evidence="8">
        <name>tungstopterin</name>
        <dbReference type="ChEBI" id="CHEBI:30402"/>
    </cofactor>
</comment>
<evidence type="ECO:0000256" key="8">
    <source>
        <dbReference type="ARBA" id="ARBA00049934"/>
    </source>
</evidence>
<evidence type="ECO:0000256" key="3">
    <source>
        <dbReference type="ARBA" id="ARBA00022485"/>
    </source>
</evidence>
<evidence type="ECO:0000256" key="7">
    <source>
        <dbReference type="ARBA" id="ARBA00023014"/>
    </source>
</evidence>
<dbReference type="InterPro" id="IPR051919">
    <property type="entry name" value="W-dependent_AOR"/>
</dbReference>
<comment type="similarity">
    <text evidence="2">Belongs to the AOR/FOR family.</text>
</comment>
<keyword evidence="5 10" id="KW-0560">Oxidoreductase</keyword>
<dbReference type="GO" id="GO:0051539">
    <property type="term" value="F:4 iron, 4 sulfur cluster binding"/>
    <property type="evidence" value="ECO:0007669"/>
    <property type="project" value="UniProtKB-KW"/>
</dbReference>
<dbReference type="InterPro" id="IPR036503">
    <property type="entry name" value="Ald_Fedxn_OxRdtase_N_sf"/>
</dbReference>
<organism evidence="10 11">
    <name type="scientific">Candidatus Thalassospirochaeta sargassi</name>
    <dbReference type="NCBI Taxonomy" id="3119039"/>
    <lineage>
        <taxon>Bacteria</taxon>
        <taxon>Pseudomonadati</taxon>
        <taxon>Spirochaetota</taxon>
        <taxon>Spirochaetia</taxon>
        <taxon>Spirochaetales</taxon>
        <taxon>Spirochaetaceae</taxon>
        <taxon>Candidatus Thalassospirochaeta</taxon>
    </lineage>
</organism>
<dbReference type="Proteomes" id="UP001221217">
    <property type="component" value="Unassembled WGS sequence"/>
</dbReference>
<evidence type="ECO:0000256" key="2">
    <source>
        <dbReference type="ARBA" id="ARBA00011032"/>
    </source>
</evidence>
<dbReference type="EMBL" id="JAQQAL010000002">
    <property type="protein sequence ID" value="MDC7225159.1"/>
    <property type="molecule type" value="Genomic_DNA"/>
</dbReference>
<dbReference type="GO" id="GO:0046872">
    <property type="term" value="F:metal ion binding"/>
    <property type="evidence" value="ECO:0007669"/>
    <property type="project" value="UniProtKB-KW"/>
</dbReference>
<dbReference type="AlphaFoldDB" id="A0AAJ1IBS9"/>
<dbReference type="InterPro" id="IPR013985">
    <property type="entry name" value="Ald_Fedxn_OxRdtase_dom3"/>
</dbReference>
<dbReference type="Gene3D" id="1.10.569.10">
    <property type="entry name" value="Aldehyde Ferredoxin Oxidoreductase Protein, subunit A, domain 2"/>
    <property type="match status" value="1"/>
</dbReference>
<comment type="caution">
    <text evidence="10">The sequence shown here is derived from an EMBL/GenBank/DDBJ whole genome shotgun (WGS) entry which is preliminary data.</text>
</comment>
<keyword evidence="7" id="KW-0411">Iron-sulfur</keyword>
<dbReference type="Gene3D" id="1.10.599.10">
    <property type="entry name" value="Aldehyde Ferredoxin Oxidoreductase Protein, subunit A, domain 3"/>
    <property type="match status" value="1"/>
</dbReference>
<sequence>MAVKGGWAGKILRVNLSTGNIERINTENFIRYIGGMGIGYKVMWDEVPAGTKAFDKDNKIIFGVGPLTGTGAMCSGRTNITSLLPSNPYNAVSDSHMGGHFGVELKYAGWDAIIIEGKSSRPVWLKIVDDKVTLEDAGIYWGEGTFATIAGITAMMGKQSQVAAIGQAGENQVNLSVIRTGPSHSAGGHGGVLGSKMLKAIGVMGTGAVNIAGDKMKWHELNKYALSLVGANNQHVVPRTPQPWAEYSHPGSRWTAKDGLYWEKADPPIETGTIRPEETNRIGYRTMKAMLDLGKNGPKYTVRMGGCAACPVRCKTHLEVPQLEQYGVDPHVANTCMGFYSPWGVLAGISGGKASVPGESKDDASVIAKALGAHYADDYGVWCNYGQIGRDFAWTYKHGVLKRVLPTAEYNSIDWESIEAGDPAIFADFYRRIAFKEGELSHLGDGAHYISERWNLGEDYWTYKGNKLWTKIGYPVHHSNESDAQVGSLISSMFNRDAQSHTHQNFIGSGLPTEVQKDIAAELWGSADAIDEPANYKPVTKAKMKFAKWSIVRNLLHDSLTVCNWMWPMTTSPLKERNYRGNTALEALYYTEATGEEISEEELDLQAEKLFHLHRALTIRQMGTVDMRNTHDQLTGWQFDMDPDKKAFEPGTIKLDREDYENTLTMFYEEMGWDPKTGAPTRATLEKHDLKFVADDLDVKNLLPA</sequence>
<keyword evidence="6" id="KW-0408">Iron</keyword>
<name>A0AAJ1IBS9_9SPIO</name>
<dbReference type="GO" id="GO:0033726">
    <property type="term" value="F:aldehyde ferredoxin oxidoreductase activity"/>
    <property type="evidence" value="ECO:0007669"/>
    <property type="project" value="UniProtKB-EC"/>
</dbReference>
<evidence type="ECO:0000313" key="10">
    <source>
        <dbReference type="EMBL" id="MDC7225159.1"/>
    </source>
</evidence>
<dbReference type="SUPFAM" id="SSF56228">
    <property type="entry name" value="Aldehyde ferredoxin oxidoreductase, N-terminal domain"/>
    <property type="match status" value="1"/>
</dbReference>
<accession>A0AAJ1IBS9</accession>
<dbReference type="Gene3D" id="3.60.9.10">
    <property type="entry name" value="Aldehyde ferredoxin oxidoreductase, N-terminal domain"/>
    <property type="match status" value="1"/>
</dbReference>
<keyword evidence="3" id="KW-0004">4Fe-4S</keyword>
<dbReference type="PANTHER" id="PTHR30038:SF0">
    <property type="entry name" value="TUNGSTEN-CONTAINING ALDEHYDE FERREDOXIN OXIDOREDUCTASE"/>
    <property type="match status" value="1"/>
</dbReference>
<evidence type="ECO:0000259" key="9">
    <source>
        <dbReference type="SMART" id="SM00790"/>
    </source>
</evidence>
<evidence type="ECO:0000313" key="11">
    <source>
        <dbReference type="Proteomes" id="UP001221217"/>
    </source>
</evidence>
<dbReference type="SMART" id="SM00790">
    <property type="entry name" value="AFOR_N"/>
    <property type="match status" value="1"/>
</dbReference>
<dbReference type="Pfam" id="PF01314">
    <property type="entry name" value="AFOR_C"/>
    <property type="match status" value="1"/>
</dbReference>
<protein>
    <submittedName>
        <fullName evidence="10">Aldehyde ferredoxin oxidoreductase</fullName>
        <ecNumber evidence="10">1.2.7.5</ecNumber>
    </submittedName>
</protein>
<dbReference type="InterPro" id="IPR013983">
    <property type="entry name" value="Ald_Fedxn_OxRdtase_N"/>
</dbReference>
<comment type="cofactor">
    <cofactor evidence="1">
        <name>[4Fe-4S] cluster</name>
        <dbReference type="ChEBI" id="CHEBI:49883"/>
    </cofactor>
</comment>
<feature type="domain" description="Aldehyde ferredoxin oxidoreductase N-terminal" evidence="9">
    <location>
        <begin position="7"/>
        <end position="207"/>
    </location>
</feature>
<dbReference type="Pfam" id="PF02730">
    <property type="entry name" value="AFOR_N"/>
    <property type="match status" value="1"/>
</dbReference>
<dbReference type="InterPro" id="IPR001203">
    <property type="entry name" value="OxRdtase_Ald_Fedxn_C"/>
</dbReference>
<evidence type="ECO:0000256" key="4">
    <source>
        <dbReference type="ARBA" id="ARBA00022723"/>
    </source>
</evidence>
<evidence type="ECO:0000256" key="6">
    <source>
        <dbReference type="ARBA" id="ARBA00023004"/>
    </source>
</evidence>
<evidence type="ECO:0000256" key="5">
    <source>
        <dbReference type="ARBA" id="ARBA00023002"/>
    </source>
</evidence>
<dbReference type="PANTHER" id="PTHR30038">
    <property type="entry name" value="ALDEHYDE FERREDOXIN OXIDOREDUCTASE"/>
    <property type="match status" value="1"/>
</dbReference>
<evidence type="ECO:0000256" key="1">
    <source>
        <dbReference type="ARBA" id="ARBA00001966"/>
    </source>
</evidence>
<dbReference type="GO" id="GO:0009055">
    <property type="term" value="F:electron transfer activity"/>
    <property type="evidence" value="ECO:0007669"/>
    <property type="project" value="InterPro"/>
</dbReference>
<dbReference type="EC" id="1.2.7.5" evidence="10"/>
<proteinExistence type="inferred from homology"/>